<protein>
    <submittedName>
        <fullName evidence="2">Uncharacterized protein</fullName>
    </submittedName>
</protein>
<evidence type="ECO:0000313" key="3">
    <source>
        <dbReference type="Proteomes" id="UP000198553"/>
    </source>
</evidence>
<gene>
    <name evidence="2" type="ORF">SAMN05192533_107114</name>
</gene>
<dbReference type="Proteomes" id="UP000198553">
    <property type="component" value="Unassembled WGS sequence"/>
</dbReference>
<feature type="region of interest" description="Disordered" evidence="1">
    <location>
        <begin position="1"/>
        <end position="30"/>
    </location>
</feature>
<dbReference type="AlphaFoldDB" id="A0A1H8CL14"/>
<evidence type="ECO:0000256" key="1">
    <source>
        <dbReference type="SAM" id="MobiDB-lite"/>
    </source>
</evidence>
<accession>A0A1H8CL14</accession>
<proteinExistence type="predicted"/>
<sequence>MGRGKSFDHKRKGHPGDFPEGTLVEGKDKKLTPDDDELIFVKEAFKNRVDEDER</sequence>
<dbReference type="RefSeq" id="WP_170843856.1">
    <property type="nucleotide sequence ID" value="NZ_FOBW01000007.1"/>
</dbReference>
<name>A0A1H8CL14_9BACI</name>
<organism evidence="2 3">
    <name type="scientific">Mesobacillus persicus</name>
    <dbReference type="NCBI Taxonomy" id="930146"/>
    <lineage>
        <taxon>Bacteria</taxon>
        <taxon>Bacillati</taxon>
        <taxon>Bacillota</taxon>
        <taxon>Bacilli</taxon>
        <taxon>Bacillales</taxon>
        <taxon>Bacillaceae</taxon>
        <taxon>Mesobacillus</taxon>
    </lineage>
</organism>
<keyword evidence="3" id="KW-1185">Reference proteome</keyword>
<dbReference type="EMBL" id="FOBW01000007">
    <property type="protein sequence ID" value="SEM95124.1"/>
    <property type="molecule type" value="Genomic_DNA"/>
</dbReference>
<dbReference type="STRING" id="930146.SAMN05192533_107114"/>
<reference evidence="3" key="1">
    <citation type="submission" date="2016-10" db="EMBL/GenBank/DDBJ databases">
        <authorList>
            <person name="Varghese N."/>
            <person name="Submissions S."/>
        </authorList>
    </citation>
    <scope>NUCLEOTIDE SEQUENCE [LARGE SCALE GENOMIC DNA]</scope>
    <source>
        <strain evidence="3">B48,IBRC-M 10115,DSM 25386,CECT 8001</strain>
    </source>
</reference>
<evidence type="ECO:0000313" key="2">
    <source>
        <dbReference type="EMBL" id="SEM95124.1"/>
    </source>
</evidence>